<sequence length="1502" mass="167325">MSSVGGHIARGRRRGRPPGSRSAGRPSSTHVPPPGKRKRTSPAPELSSSDSDKDSSTSPAPRSSGSTVAARGGRGRGRGPGRPPRRPVIGRDQQPATPTSAPIPPAPMISPMLFVARARLGGGGGGGALDSRELVEYLRSFVTLPDDTVLSSLPQSRPATAAERKPGAMTKPEQTKSKRDLLAEKREREATMRDKFAEWVASMAHTMFRVSELRRLGMLRDSGDPQSAQSFGDDDGRPPAFSSYSGSAQELALLKMPPLLPPALPEPAPKAREPPRPKSAWDQLLVDIADRHKEMTVASRRRRAILRKCSRQIEREDEEKKARLGIFKRPEMAERAERENQRRLAKWTAQQVLKKWSYVESIMDEQRQIEEDEMRSRQDKRVLFDMLHRSTQLLEGQRMERRSSSASSSSSEAHVPGEPVSDSDDDSSPREPQRRQSERKVARIGGPRDSAMSMESMRESLPSSDDEDAAISPEQSDIEFTSESSANGDSDDEMNDLALDQDVPVESLLGQYFEMQRQQQSSQVSSDSESDGAMSEDVDMSDAESDSNLGIEELAAKTPRHSVEQPFLLRGDLREYQRQGLDWLASLHQHQINGILADEMGLGKTIQTIALLAHLACHRGIWGPHLVIVPTSVLLNWEQEFHRWLPGFKVLTYYGSRAERKQKRKGWSKPNALHVCVTSYQLAIQDATVFRRKPWYYMILDEAQAIKNFRSQRWQTLLGVKSACRLLLTGTPLQNSLIELWSLMYFLMPQEFSAGDGDENEALGFAGLDRFREWFSQPLEKLLAVRPEIAVPVGRGTSEKVAFNTTSFLQGSGEAEASSSMALSTQAEAQQAVQKLHTVLRPHILRRLKQDVETQLPDKTEHVVYCHLSKRQRLLYDDFMSRSQTRETLQAGTYLGVMGCLMQLRKVCNHPDLFETRPIVTSWAMSGAPVAAYRRTEDLVRRMLAGGGRAAPLGQSPMPWQGSAGETAWRLRGLVITSGELQSDAAAWDRARRLDATPALLVRGLERARDALDPILSGDADWDELKLRPYASRYRSVRGYTDLEYHASDVRSGDAWVRLAAQNACRIQGLAFKPVYGSGLLQAVSVTRGVRERLGDAAAGLVLNGRERLELYHGTIGNYVFATPAALVANTASDRESVLPYLRTDGADDVMIKELAPNTLHLRRRVARHTLPIRPLEQRLQIAFPEPFLLQYDCGKLQALDRLLGRLVREGHRALVFTQMTKVLDILEKWLNLHGYRYLRLDGATKVEQRWRLTERFNHDPKWTVFISSTRAGGLGINLTGADTVIFYDSDWNHAMDAQCQDRCHRIGQQREVHIYRLISDRTIEEAIWKKQCQKRWLNQVVIQEGRFDPNAVRESGRLGSTDDMPPSDSGAAAALGVGDWYDLASAVLTQSASASNPAAELSRPQAITEREAARMLGAAEDEVDAMALKVAIAEVAQADALDLGDEPGSNATELAADTREGSGAADVDGQEDAVQEPDEHNDDGIGHIDDYMFRFLSEDYF</sequence>
<keyword evidence="10" id="KW-0539">Nucleus</keyword>
<feature type="compositionally biased region" description="Basic and acidic residues" evidence="11">
    <location>
        <begin position="427"/>
        <end position="441"/>
    </location>
</feature>
<feature type="compositionally biased region" description="Low complexity" evidence="11">
    <location>
        <begin position="404"/>
        <end position="413"/>
    </location>
</feature>
<feature type="compositionally biased region" description="Low complexity" evidence="11">
    <location>
        <begin position="56"/>
        <end position="67"/>
    </location>
</feature>
<evidence type="ECO:0000259" key="13">
    <source>
        <dbReference type="PROSITE" id="PS51194"/>
    </source>
</evidence>
<evidence type="ECO:0000256" key="6">
    <source>
        <dbReference type="ARBA" id="ARBA00022840"/>
    </source>
</evidence>
<dbReference type="InterPro" id="IPR014001">
    <property type="entry name" value="Helicase_ATP-bd"/>
</dbReference>
<dbReference type="InterPro" id="IPR038718">
    <property type="entry name" value="SNF2-like_sf"/>
</dbReference>
<evidence type="ECO:0000256" key="4">
    <source>
        <dbReference type="ARBA" id="ARBA00022801"/>
    </source>
</evidence>
<accession>A0A9W8INZ9</accession>
<evidence type="ECO:0000313" key="15">
    <source>
        <dbReference type="Proteomes" id="UP001140074"/>
    </source>
</evidence>
<dbReference type="GO" id="GO:0005634">
    <property type="term" value="C:nucleus"/>
    <property type="evidence" value="ECO:0007669"/>
    <property type="project" value="UniProtKB-SubCell"/>
</dbReference>
<feature type="compositionally biased region" description="Polar residues" evidence="11">
    <location>
        <begin position="473"/>
        <end position="488"/>
    </location>
</feature>
<evidence type="ECO:0000256" key="2">
    <source>
        <dbReference type="ARBA" id="ARBA00009220"/>
    </source>
</evidence>
<comment type="subcellular location">
    <subcellularLocation>
        <location evidence="1">Nucleus</location>
    </subcellularLocation>
</comment>
<protein>
    <submittedName>
        <fullName evidence="14">Swr1 complex component</fullName>
        <ecNumber evidence="14">3.6.4.12</ecNumber>
    </submittedName>
</protein>
<feature type="domain" description="Helicase ATP-binding" evidence="12">
    <location>
        <begin position="585"/>
        <end position="750"/>
    </location>
</feature>
<dbReference type="SUPFAM" id="SSF52540">
    <property type="entry name" value="P-loop containing nucleoside triphosphate hydrolases"/>
    <property type="match status" value="2"/>
</dbReference>
<evidence type="ECO:0000256" key="9">
    <source>
        <dbReference type="ARBA" id="ARBA00023159"/>
    </source>
</evidence>
<dbReference type="InterPro" id="IPR027417">
    <property type="entry name" value="P-loop_NTPase"/>
</dbReference>
<evidence type="ECO:0000256" key="7">
    <source>
        <dbReference type="ARBA" id="ARBA00022853"/>
    </source>
</evidence>
<evidence type="ECO:0000256" key="11">
    <source>
        <dbReference type="SAM" id="MobiDB-lite"/>
    </source>
</evidence>
<dbReference type="GO" id="GO:0016887">
    <property type="term" value="F:ATP hydrolysis activity"/>
    <property type="evidence" value="ECO:0007669"/>
    <property type="project" value="TreeGrafter"/>
</dbReference>
<feature type="compositionally biased region" description="Acidic residues" evidence="11">
    <location>
        <begin position="528"/>
        <end position="545"/>
    </location>
</feature>
<feature type="compositionally biased region" description="Pro residues" evidence="11">
    <location>
        <begin position="258"/>
        <end position="268"/>
    </location>
</feature>
<dbReference type="InterPro" id="IPR001650">
    <property type="entry name" value="Helicase_C-like"/>
</dbReference>
<dbReference type="PROSITE" id="PS51192">
    <property type="entry name" value="HELICASE_ATP_BIND_1"/>
    <property type="match status" value="1"/>
</dbReference>
<comment type="similarity">
    <text evidence="2">Belongs to the SNF2/RAD54 helicase family. SWR1 subfamily.</text>
</comment>
<organism evidence="14 15">
    <name type="scientific">Coemansia aciculifera</name>
    <dbReference type="NCBI Taxonomy" id="417176"/>
    <lineage>
        <taxon>Eukaryota</taxon>
        <taxon>Fungi</taxon>
        <taxon>Fungi incertae sedis</taxon>
        <taxon>Zoopagomycota</taxon>
        <taxon>Kickxellomycotina</taxon>
        <taxon>Kickxellomycetes</taxon>
        <taxon>Kickxellales</taxon>
        <taxon>Kickxellaceae</taxon>
        <taxon>Coemansia</taxon>
    </lineage>
</organism>
<keyword evidence="8" id="KW-0238">DNA-binding</keyword>
<keyword evidence="4 14" id="KW-0378">Hydrolase</keyword>
<dbReference type="Pfam" id="PF00176">
    <property type="entry name" value="SNF2-rel_dom"/>
    <property type="match status" value="1"/>
</dbReference>
<dbReference type="Pfam" id="PF00271">
    <property type="entry name" value="Helicase_C"/>
    <property type="match status" value="1"/>
</dbReference>
<name>A0A9W8INZ9_9FUNG</name>
<dbReference type="GO" id="GO:0005524">
    <property type="term" value="F:ATP binding"/>
    <property type="evidence" value="ECO:0007669"/>
    <property type="project" value="UniProtKB-KW"/>
</dbReference>
<keyword evidence="9" id="KW-0010">Activator</keyword>
<evidence type="ECO:0000313" key="14">
    <source>
        <dbReference type="EMBL" id="KAJ2863816.1"/>
    </source>
</evidence>
<evidence type="ECO:0000256" key="1">
    <source>
        <dbReference type="ARBA" id="ARBA00004123"/>
    </source>
</evidence>
<dbReference type="PANTHER" id="PTHR45685">
    <property type="entry name" value="HELICASE SRCAP-RELATED"/>
    <property type="match status" value="1"/>
</dbReference>
<evidence type="ECO:0000259" key="12">
    <source>
        <dbReference type="PROSITE" id="PS51192"/>
    </source>
</evidence>
<dbReference type="GO" id="GO:0003678">
    <property type="term" value="F:DNA helicase activity"/>
    <property type="evidence" value="ECO:0007669"/>
    <property type="project" value="UniProtKB-EC"/>
</dbReference>
<reference evidence="14" key="1">
    <citation type="submission" date="2022-07" db="EMBL/GenBank/DDBJ databases">
        <title>Phylogenomic reconstructions and comparative analyses of Kickxellomycotina fungi.</title>
        <authorList>
            <person name="Reynolds N.K."/>
            <person name="Stajich J.E."/>
            <person name="Barry K."/>
            <person name="Grigoriev I.V."/>
            <person name="Crous P."/>
            <person name="Smith M.E."/>
        </authorList>
    </citation>
    <scope>NUCLEOTIDE SEQUENCE</scope>
    <source>
        <strain evidence="14">RSA 476</strain>
    </source>
</reference>
<feature type="domain" description="Helicase C-terminal" evidence="13">
    <location>
        <begin position="1199"/>
        <end position="1354"/>
    </location>
</feature>
<keyword evidence="3" id="KW-0547">Nucleotide-binding</keyword>
<feature type="compositionally biased region" description="Low complexity" evidence="11">
    <location>
        <begin position="516"/>
        <end position="527"/>
    </location>
</feature>
<feature type="region of interest" description="Disordered" evidence="11">
    <location>
        <begin position="1443"/>
        <end position="1487"/>
    </location>
</feature>
<keyword evidence="7" id="KW-0156">Chromatin regulator</keyword>
<evidence type="ECO:0000256" key="8">
    <source>
        <dbReference type="ARBA" id="ARBA00023125"/>
    </source>
</evidence>
<proteinExistence type="inferred from homology"/>
<dbReference type="GO" id="GO:0042393">
    <property type="term" value="F:histone binding"/>
    <property type="evidence" value="ECO:0007669"/>
    <property type="project" value="TreeGrafter"/>
</dbReference>
<dbReference type="InterPro" id="IPR049730">
    <property type="entry name" value="SNF2/RAD54-like_C"/>
</dbReference>
<dbReference type="SMART" id="SM00487">
    <property type="entry name" value="DEXDc"/>
    <property type="match status" value="1"/>
</dbReference>
<comment type="caution">
    <text evidence="14">The sequence shown here is derived from an EMBL/GenBank/DDBJ whole genome shotgun (WGS) entry which is preliminary data.</text>
</comment>
<feature type="compositionally biased region" description="Basic residues" evidence="11">
    <location>
        <begin position="73"/>
        <end position="85"/>
    </location>
</feature>
<keyword evidence="15" id="KW-1185">Reference proteome</keyword>
<dbReference type="SMART" id="SM00490">
    <property type="entry name" value="HELICc"/>
    <property type="match status" value="1"/>
</dbReference>
<keyword evidence="5" id="KW-0347">Helicase</keyword>
<dbReference type="EMBL" id="JANBUY010000110">
    <property type="protein sequence ID" value="KAJ2863816.1"/>
    <property type="molecule type" value="Genomic_DNA"/>
</dbReference>
<dbReference type="PANTHER" id="PTHR45685:SF1">
    <property type="entry name" value="HELICASE SRCAP"/>
    <property type="match status" value="1"/>
</dbReference>
<keyword evidence="6" id="KW-0067">ATP-binding</keyword>
<dbReference type="InterPro" id="IPR050520">
    <property type="entry name" value="INO80/SWR1_helicase"/>
</dbReference>
<dbReference type="Proteomes" id="UP001140074">
    <property type="component" value="Unassembled WGS sequence"/>
</dbReference>
<feature type="region of interest" description="Disordered" evidence="11">
    <location>
        <begin position="1"/>
        <end position="108"/>
    </location>
</feature>
<dbReference type="PROSITE" id="PS51194">
    <property type="entry name" value="HELICASE_CTER"/>
    <property type="match status" value="1"/>
</dbReference>
<feature type="region of interest" description="Disordered" evidence="11">
    <location>
        <begin position="219"/>
        <end position="279"/>
    </location>
</feature>
<dbReference type="GO" id="GO:0006338">
    <property type="term" value="P:chromatin remodeling"/>
    <property type="evidence" value="ECO:0007669"/>
    <property type="project" value="TreeGrafter"/>
</dbReference>
<evidence type="ECO:0000256" key="10">
    <source>
        <dbReference type="ARBA" id="ARBA00023242"/>
    </source>
</evidence>
<dbReference type="Gene3D" id="3.40.50.300">
    <property type="entry name" value="P-loop containing nucleotide triphosphate hydrolases"/>
    <property type="match status" value="2"/>
</dbReference>
<feature type="compositionally biased region" description="Polar residues" evidence="11">
    <location>
        <begin position="149"/>
        <end position="158"/>
    </location>
</feature>
<dbReference type="InterPro" id="IPR000330">
    <property type="entry name" value="SNF2_N"/>
</dbReference>
<feature type="region of interest" description="Disordered" evidence="11">
    <location>
        <begin position="390"/>
        <end position="495"/>
    </location>
</feature>
<feature type="compositionally biased region" description="Low complexity" evidence="11">
    <location>
        <begin position="17"/>
        <end position="28"/>
    </location>
</feature>
<dbReference type="CDD" id="cd18793">
    <property type="entry name" value="SF2_C_SNF"/>
    <property type="match status" value="1"/>
</dbReference>
<feature type="compositionally biased region" description="Acidic residues" evidence="11">
    <location>
        <begin position="1469"/>
        <end position="1482"/>
    </location>
</feature>
<feature type="compositionally biased region" description="Basic and acidic residues" evidence="11">
    <location>
        <begin position="173"/>
        <end position="188"/>
    </location>
</feature>
<dbReference type="GO" id="GO:0003677">
    <property type="term" value="F:DNA binding"/>
    <property type="evidence" value="ECO:0007669"/>
    <property type="project" value="UniProtKB-KW"/>
</dbReference>
<feature type="region of interest" description="Disordered" evidence="11">
    <location>
        <begin position="148"/>
        <end position="188"/>
    </location>
</feature>
<feature type="region of interest" description="Disordered" evidence="11">
    <location>
        <begin position="515"/>
        <end position="546"/>
    </location>
</feature>
<dbReference type="Gene3D" id="3.40.50.10810">
    <property type="entry name" value="Tandem AAA-ATPase domain"/>
    <property type="match status" value="2"/>
</dbReference>
<evidence type="ECO:0000256" key="3">
    <source>
        <dbReference type="ARBA" id="ARBA00022741"/>
    </source>
</evidence>
<dbReference type="EC" id="3.6.4.12" evidence="14"/>
<evidence type="ECO:0000256" key="5">
    <source>
        <dbReference type="ARBA" id="ARBA00022806"/>
    </source>
</evidence>
<gene>
    <name evidence="14" type="primary">SWR1</name>
    <name evidence="14" type="ORF">GGH94_003364</name>
</gene>